<gene>
    <name evidence="1" type="ORF">AS203_09325</name>
</gene>
<keyword evidence="2" id="KW-1185">Reference proteome</keyword>
<name>A0A0S2KLT4_9BACT</name>
<reference evidence="2" key="1">
    <citation type="submission" date="2015-11" db="EMBL/GenBank/DDBJ databases">
        <authorList>
            <person name="Holder M.E."/>
            <person name="Ajami N.J."/>
            <person name="Petrosino J.F."/>
        </authorList>
    </citation>
    <scope>NUCLEOTIDE SEQUENCE [LARGE SCALE GENOMIC DNA]</scope>
    <source>
        <strain evidence="2">F0113</strain>
    </source>
</reference>
<protein>
    <submittedName>
        <fullName evidence="1">Uncharacterized protein</fullName>
    </submittedName>
</protein>
<evidence type="ECO:0000313" key="2">
    <source>
        <dbReference type="Proteomes" id="UP000056252"/>
    </source>
</evidence>
<organism evidence="1 2">
    <name type="scientific">Hoylesella enoeca</name>
    <dbReference type="NCBI Taxonomy" id="76123"/>
    <lineage>
        <taxon>Bacteria</taxon>
        <taxon>Pseudomonadati</taxon>
        <taxon>Bacteroidota</taxon>
        <taxon>Bacteroidia</taxon>
        <taxon>Bacteroidales</taxon>
        <taxon>Prevotellaceae</taxon>
        <taxon>Hoylesella</taxon>
    </lineage>
</organism>
<dbReference type="KEGG" id="peo:AS203_09325"/>
<dbReference type="RefSeq" id="WP_051559138.1">
    <property type="nucleotide sequence ID" value="NZ_CP013195.1"/>
</dbReference>
<sequence length="250" mass="28009">MKTIMKINVSYVSQFNNARHAQFHRKQHELVHAADQAKLHMPAEVMNEWYSKILLEVEINKEAAASVLSQRLIDKDKERDGLLSNLFGIVKAQKKSPVKVLREAAEVLDVAMHPYTGIQGEAFEVESAHVAGLLMDLGKHGAEVAALGLTMVINELRTVNDAYEQLRGQRRADAVANQLPPSRVVRPQTDEAFEVVCQYIQAAYLFATADDDKQMIATLVDGMNKITAEFKASHNESWAQQSRRGDELTR</sequence>
<evidence type="ECO:0000313" key="1">
    <source>
        <dbReference type="EMBL" id="ALO49265.1"/>
    </source>
</evidence>
<dbReference type="InterPro" id="IPR046228">
    <property type="entry name" value="DUF6261"/>
</dbReference>
<accession>A0A0S2KLT4</accession>
<dbReference type="Pfam" id="PF19775">
    <property type="entry name" value="DUF6261"/>
    <property type="match status" value="1"/>
</dbReference>
<dbReference type="EMBL" id="CP013195">
    <property type="protein sequence ID" value="ALO49265.1"/>
    <property type="molecule type" value="Genomic_DNA"/>
</dbReference>
<dbReference type="STRING" id="76123.AS203_09325"/>
<dbReference type="Proteomes" id="UP000056252">
    <property type="component" value="Chromosome"/>
</dbReference>
<proteinExistence type="predicted"/>
<dbReference type="OrthoDB" id="1082978at2"/>
<dbReference type="AlphaFoldDB" id="A0A0S2KLT4"/>